<proteinExistence type="predicted"/>
<dbReference type="NCBIfam" id="TIGR01493">
    <property type="entry name" value="HAD-SF-IA-v2"/>
    <property type="match status" value="1"/>
</dbReference>
<sequence length="225" mass="25718">MSEKRWVTFDCFGTLVDWRHGIATGIELVAPGKGRELLDVYNRHEPQVQSEHPGMRYSDVLVETLKRAAAEAKLDLVEDQFQVLRAAIPFWPVFPDTQQALRELQEAGWNLALLTNCDRVVIGETQRRLQIQFDAIVTAEDSGAYKPAHNHFEYFEKSLGVTRDRWVHVAQSYFHDMVPAGRLGIARVWINRLDEKDDPSIAHAVRRDLTDLAATVNEVHEKFNG</sequence>
<gene>
    <name evidence="2" type="ORF">Arub01_24110</name>
</gene>
<dbReference type="SFLD" id="SFLDG01129">
    <property type="entry name" value="C1.5:_HAD__Beta-PGM__Phosphata"/>
    <property type="match status" value="1"/>
</dbReference>
<dbReference type="Gene3D" id="3.40.50.1000">
    <property type="entry name" value="HAD superfamily/HAD-like"/>
    <property type="match status" value="1"/>
</dbReference>
<dbReference type="Proteomes" id="UP001165124">
    <property type="component" value="Unassembled WGS sequence"/>
</dbReference>
<dbReference type="CDD" id="cd02588">
    <property type="entry name" value="HAD_L2-DEX"/>
    <property type="match status" value="1"/>
</dbReference>
<reference evidence="2" key="1">
    <citation type="submission" date="2023-02" db="EMBL/GenBank/DDBJ databases">
        <title>Actinomadura rubrobrunea NBRC 14622.</title>
        <authorList>
            <person name="Ichikawa N."/>
            <person name="Sato H."/>
            <person name="Tonouchi N."/>
        </authorList>
    </citation>
    <scope>NUCLEOTIDE SEQUENCE</scope>
    <source>
        <strain evidence="2">NBRC 14622</strain>
    </source>
</reference>
<accession>A0A9W6PWP5</accession>
<keyword evidence="1" id="KW-0378">Hydrolase</keyword>
<dbReference type="InterPro" id="IPR006439">
    <property type="entry name" value="HAD-SF_hydro_IA"/>
</dbReference>
<dbReference type="RefSeq" id="WP_067917875.1">
    <property type="nucleotide sequence ID" value="NZ_BSRZ01000004.1"/>
</dbReference>
<evidence type="ECO:0000256" key="1">
    <source>
        <dbReference type="ARBA" id="ARBA00022801"/>
    </source>
</evidence>
<keyword evidence="3" id="KW-1185">Reference proteome</keyword>
<dbReference type="InterPro" id="IPR023214">
    <property type="entry name" value="HAD_sf"/>
</dbReference>
<dbReference type="GO" id="GO:0019120">
    <property type="term" value="F:hydrolase activity, acting on acid halide bonds, in C-halide compounds"/>
    <property type="evidence" value="ECO:0007669"/>
    <property type="project" value="InterPro"/>
</dbReference>
<organism evidence="2 3">
    <name type="scientific">Actinomadura rubrobrunea</name>
    <dbReference type="NCBI Taxonomy" id="115335"/>
    <lineage>
        <taxon>Bacteria</taxon>
        <taxon>Bacillati</taxon>
        <taxon>Actinomycetota</taxon>
        <taxon>Actinomycetes</taxon>
        <taxon>Streptosporangiales</taxon>
        <taxon>Thermomonosporaceae</taxon>
        <taxon>Actinomadura</taxon>
    </lineage>
</organism>
<dbReference type="Gene3D" id="1.10.150.750">
    <property type="match status" value="1"/>
</dbReference>
<dbReference type="SFLD" id="SFLDS00003">
    <property type="entry name" value="Haloacid_Dehalogenase"/>
    <property type="match status" value="1"/>
</dbReference>
<comment type="caution">
    <text evidence="2">The sequence shown here is derived from an EMBL/GenBank/DDBJ whole genome shotgun (WGS) entry which is preliminary data.</text>
</comment>
<dbReference type="InterPro" id="IPR006328">
    <property type="entry name" value="2-HAD"/>
</dbReference>
<dbReference type="NCBIfam" id="TIGR01549">
    <property type="entry name" value="HAD-SF-IA-v1"/>
    <property type="match status" value="1"/>
</dbReference>
<dbReference type="InterPro" id="IPR036412">
    <property type="entry name" value="HAD-like_sf"/>
</dbReference>
<dbReference type="PANTHER" id="PTHR43316">
    <property type="entry name" value="HYDROLASE, HALOACID DELAHOGENASE-RELATED"/>
    <property type="match status" value="1"/>
</dbReference>
<dbReference type="EMBL" id="BSRZ01000004">
    <property type="protein sequence ID" value="GLW64167.1"/>
    <property type="molecule type" value="Genomic_DNA"/>
</dbReference>
<protein>
    <submittedName>
        <fullName evidence="2">Haloacid dehalogenase</fullName>
    </submittedName>
</protein>
<dbReference type="AlphaFoldDB" id="A0A9W6PWP5"/>
<evidence type="ECO:0000313" key="2">
    <source>
        <dbReference type="EMBL" id="GLW64167.1"/>
    </source>
</evidence>
<dbReference type="SUPFAM" id="SSF56784">
    <property type="entry name" value="HAD-like"/>
    <property type="match status" value="1"/>
</dbReference>
<dbReference type="InterPro" id="IPR051540">
    <property type="entry name" value="S-2-haloacid_dehalogenase"/>
</dbReference>
<name>A0A9W6PWP5_9ACTN</name>
<dbReference type="PRINTS" id="PR00413">
    <property type="entry name" value="HADHALOGNASE"/>
</dbReference>
<dbReference type="PANTHER" id="PTHR43316:SF9">
    <property type="entry name" value="ACID DEHALOGENASE, PUTATIVE (AFU_ORTHOLOGUE AFUA_6G14460)-RELATED"/>
    <property type="match status" value="1"/>
</dbReference>
<dbReference type="Pfam" id="PF00702">
    <property type="entry name" value="Hydrolase"/>
    <property type="match status" value="1"/>
</dbReference>
<evidence type="ECO:0000313" key="3">
    <source>
        <dbReference type="Proteomes" id="UP001165124"/>
    </source>
</evidence>